<sequence length="220" mass="23915">MTSMSNERGRFITLEGIEGAGKSTQVSIIADRLRARGRSVVTTREPGGSPIAERMRALLLDPLNRGMSDTAELLLMFAARAEHLEKTIRPALEAGTWVICDRFTDATYAYQGGGRGLDPERIAVLERLVQGDLRPDLTLLLDLPPEAGLARARVRSGAAADRFEAEAVGFFSAARAVYLARAEAASERYRLIDAGAPLERVRDQVVAALDAFLAEPHPED</sequence>
<evidence type="ECO:0000256" key="4">
    <source>
        <dbReference type="ARBA" id="ARBA00022679"/>
    </source>
</evidence>
<dbReference type="STRING" id="1249627.D779_1463"/>
<dbReference type="GO" id="GO:0006233">
    <property type="term" value="P:dTDP biosynthetic process"/>
    <property type="evidence" value="ECO:0007669"/>
    <property type="project" value="InterPro"/>
</dbReference>
<keyword evidence="4 12" id="KW-0808">Transferase</keyword>
<dbReference type="EMBL" id="AONC01000027">
    <property type="protein sequence ID" value="EXJ15367.1"/>
    <property type="molecule type" value="Genomic_DNA"/>
</dbReference>
<dbReference type="Pfam" id="PF02223">
    <property type="entry name" value="Thymidylate_kin"/>
    <property type="match status" value="1"/>
</dbReference>
<evidence type="ECO:0000256" key="1">
    <source>
        <dbReference type="ARBA" id="ARBA00009776"/>
    </source>
</evidence>
<keyword evidence="15" id="KW-1185">Reference proteome</keyword>
<evidence type="ECO:0000256" key="7">
    <source>
        <dbReference type="ARBA" id="ARBA00022777"/>
    </source>
</evidence>
<proteinExistence type="inferred from homology"/>
<keyword evidence="8 12" id="KW-0067">ATP-binding</keyword>
<dbReference type="InterPro" id="IPR027417">
    <property type="entry name" value="P-loop_NTPase"/>
</dbReference>
<dbReference type="Gene3D" id="3.40.50.300">
    <property type="entry name" value="P-loop containing nucleotide triphosphate hydrolases"/>
    <property type="match status" value="1"/>
</dbReference>
<keyword evidence="6 12" id="KW-0547">Nucleotide-binding</keyword>
<dbReference type="eggNOG" id="COG0125">
    <property type="taxonomic scope" value="Bacteria"/>
</dbReference>
<evidence type="ECO:0000256" key="5">
    <source>
        <dbReference type="ARBA" id="ARBA00022727"/>
    </source>
</evidence>
<feature type="binding site" evidence="12">
    <location>
        <begin position="16"/>
        <end position="23"/>
    </location>
    <ligand>
        <name>ATP</name>
        <dbReference type="ChEBI" id="CHEBI:30616"/>
    </ligand>
</feature>
<dbReference type="FunFam" id="3.40.50.300:FF:000225">
    <property type="entry name" value="Thymidylate kinase"/>
    <property type="match status" value="1"/>
</dbReference>
<dbReference type="InterPro" id="IPR039430">
    <property type="entry name" value="Thymidylate_kin-like_dom"/>
</dbReference>
<evidence type="ECO:0000313" key="14">
    <source>
        <dbReference type="EMBL" id="EXJ15367.1"/>
    </source>
</evidence>
<keyword evidence="7 12" id="KW-0418">Kinase</keyword>
<dbReference type="CDD" id="cd01672">
    <property type="entry name" value="TMPK"/>
    <property type="match status" value="1"/>
</dbReference>
<gene>
    <name evidence="12" type="primary">tmk</name>
    <name evidence="14" type="ORF">D779_1463</name>
</gene>
<evidence type="ECO:0000256" key="6">
    <source>
        <dbReference type="ARBA" id="ARBA00022741"/>
    </source>
</evidence>
<organism evidence="14 15">
    <name type="scientific">Imhoffiella purpurea</name>
    <dbReference type="NCBI Taxonomy" id="1249627"/>
    <lineage>
        <taxon>Bacteria</taxon>
        <taxon>Pseudomonadati</taxon>
        <taxon>Pseudomonadota</taxon>
        <taxon>Gammaproteobacteria</taxon>
        <taxon>Chromatiales</taxon>
        <taxon>Chromatiaceae</taxon>
        <taxon>Imhoffiella</taxon>
    </lineage>
</organism>
<evidence type="ECO:0000256" key="11">
    <source>
        <dbReference type="ARBA" id="ARBA00057735"/>
    </source>
</evidence>
<dbReference type="PANTHER" id="PTHR10344">
    <property type="entry name" value="THYMIDYLATE KINASE"/>
    <property type="match status" value="1"/>
</dbReference>
<comment type="function">
    <text evidence="11 12">Phosphorylation of dTMP to form dTDP in both de novo and salvage pathways of dTTP synthesis.</text>
</comment>
<evidence type="ECO:0000256" key="10">
    <source>
        <dbReference type="ARBA" id="ARBA00048743"/>
    </source>
</evidence>
<dbReference type="SUPFAM" id="SSF52540">
    <property type="entry name" value="P-loop containing nucleoside triphosphate hydrolases"/>
    <property type="match status" value="1"/>
</dbReference>
<evidence type="ECO:0000313" key="15">
    <source>
        <dbReference type="Proteomes" id="UP000019460"/>
    </source>
</evidence>
<dbReference type="GO" id="GO:0005829">
    <property type="term" value="C:cytosol"/>
    <property type="evidence" value="ECO:0007669"/>
    <property type="project" value="TreeGrafter"/>
</dbReference>
<dbReference type="AlphaFoldDB" id="W9VH56"/>
<evidence type="ECO:0000256" key="2">
    <source>
        <dbReference type="ARBA" id="ARBA00012980"/>
    </source>
</evidence>
<name>W9VH56_9GAMM</name>
<accession>W9VH56</accession>
<comment type="catalytic activity">
    <reaction evidence="10 12">
        <text>dTMP + ATP = dTDP + ADP</text>
        <dbReference type="Rhea" id="RHEA:13517"/>
        <dbReference type="ChEBI" id="CHEBI:30616"/>
        <dbReference type="ChEBI" id="CHEBI:58369"/>
        <dbReference type="ChEBI" id="CHEBI:63528"/>
        <dbReference type="ChEBI" id="CHEBI:456216"/>
        <dbReference type="EC" id="2.7.4.9"/>
    </reaction>
</comment>
<dbReference type="RefSeq" id="WP_043753002.1">
    <property type="nucleotide sequence ID" value="NZ_AONC01000027.1"/>
</dbReference>
<dbReference type="GO" id="GO:0004798">
    <property type="term" value="F:dTMP kinase activity"/>
    <property type="evidence" value="ECO:0007669"/>
    <property type="project" value="UniProtKB-UniRule"/>
</dbReference>
<dbReference type="GO" id="GO:0005524">
    <property type="term" value="F:ATP binding"/>
    <property type="evidence" value="ECO:0007669"/>
    <property type="project" value="UniProtKB-UniRule"/>
</dbReference>
<dbReference type="InterPro" id="IPR018094">
    <property type="entry name" value="Thymidylate_kinase"/>
</dbReference>
<dbReference type="Proteomes" id="UP000019460">
    <property type="component" value="Unassembled WGS sequence"/>
</dbReference>
<evidence type="ECO:0000256" key="3">
    <source>
        <dbReference type="ARBA" id="ARBA00017144"/>
    </source>
</evidence>
<dbReference type="NCBIfam" id="TIGR00041">
    <property type="entry name" value="DTMP_kinase"/>
    <property type="match status" value="1"/>
</dbReference>
<dbReference type="PANTHER" id="PTHR10344:SF4">
    <property type="entry name" value="UMP-CMP KINASE 2, MITOCHONDRIAL"/>
    <property type="match status" value="1"/>
</dbReference>
<comment type="caution">
    <text evidence="14">The sequence shown here is derived from an EMBL/GenBank/DDBJ whole genome shotgun (WGS) entry which is preliminary data.</text>
</comment>
<keyword evidence="5 12" id="KW-0545">Nucleotide biosynthesis</keyword>
<dbReference type="GO" id="GO:0006235">
    <property type="term" value="P:dTTP biosynthetic process"/>
    <property type="evidence" value="ECO:0007669"/>
    <property type="project" value="UniProtKB-UniRule"/>
</dbReference>
<dbReference type="GO" id="GO:0006227">
    <property type="term" value="P:dUDP biosynthetic process"/>
    <property type="evidence" value="ECO:0007669"/>
    <property type="project" value="TreeGrafter"/>
</dbReference>
<dbReference type="PATRIC" id="fig|1249627.3.peg.1912"/>
<evidence type="ECO:0000256" key="8">
    <source>
        <dbReference type="ARBA" id="ARBA00022840"/>
    </source>
</evidence>
<dbReference type="HAMAP" id="MF_00165">
    <property type="entry name" value="Thymidylate_kinase"/>
    <property type="match status" value="1"/>
</dbReference>
<protein>
    <recommendedName>
        <fullName evidence="3 12">Thymidylate kinase</fullName>
        <ecNumber evidence="2 12">2.7.4.9</ecNumber>
    </recommendedName>
    <alternativeName>
        <fullName evidence="9 12">dTMP kinase</fullName>
    </alternativeName>
</protein>
<evidence type="ECO:0000259" key="13">
    <source>
        <dbReference type="Pfam" id="PF02223"/>
    </source>
</evidence>
<evidence type="ECO:0000256" key="9">
    <source>
        <dbReference type="ARBA" id="ARBA00029962"/>
    </source>
</evidence>
<dbReference type="EC" id="2.7.4.9" evidence="2 12"/>
<reference evidence="14 15" key="1">
    <citation type="submission" date="2012-11" db="EMBL/GenBank/DDBJ databases">
        <title>Genome assembly of Thiorhodococcus sp. AK35.</title>
        <authorList>
            <person name="Nupur N."/>
            <person name="Khatri I."/>
            <person name="Subramanian S."/>
            <person name="Pinnaka A."/>
        </authorList>
    </citation>
    <scope>NUCLEOTIDE SEQUENCE [LARGE SCALE GENOMIC DNA]</scope>
    <source>
        <strain evidence="14 15">AK35</strain>
    </source>
</reference>
<comment type="similarity">
    <text evidence="1 12">Belongs to the thymidylate kinase family.</text>
</comment>
<evidence type="ECO:0000256" key="12">
    <source>
        <dbReference type="HAMAP-Rule" id="MF_00165"/>
    </source>
</evidence>
<feature type="domain" description="Thymidylate kinase-like" evidence="13">
    <location>
        <begin position="14"/>
        <end position="204"/>
    </location>
</feature>